<dbReference type="Pfam" id="PF02195">
    <property type="entry name" value="ParB_N"/>
    <property type="match status" value="1"/>
</dbReference>
<feature type="compositionally biased region" description="Basic residues" evidence="1">
    <location>
        <begin position="505"/>
        <end position="517"/>
    </location>
</feature>
<feature type="compositionally biased region" description="Basic and acidic residues" evidence="1">
    <location>
        <begin position="518"/>
        <end position="541"/>
    </location>
</feature>
<dbReference type="SMART" id="SM00470">
    <property type="entry name" value="ParB"/>
    <property type="match status" value="1"/>
</dbReference>
<dbReference type="Gene3D" id="3.90.1530.30">
    <property type="match status" value="1"/>
</dbReference>
<feature type="region of interest" description="Disordered" evidence="1">
    <location>
        <begin position="496"/>
        <end position="541"/>
    </location>
</feature>
<protein>
    <submittedName>
        <fullName evidence="3">Chromosome partitioning protein ParB</fullName>
    </submittedName>
</protein>
<dbReference type="InterPro" id="IPR050336">
    <property type="entry name" value="Chromosome_partition/occlusion"/>
</dbReference>
<dbReference type="KEGG" id="smic:SmB9_29260"/>
<dbReference type="AlphaFoldDB" id="A0AAD1D8F1"/>
<dbReference type="PANTHER" id="PTHR33375:SF7">
    <property type="entry name" value="CHROMOSOME 2-PARTITIONING PROTEIN PARB-RELATED"/>
    <property type="match status" value="1"/>
</dbReference>
<dbReference type="CDD" id="cd16406">
    <property type="entry name" value="ParB_N_like"/>
    <property type="match status" value="1"/>
</dbReference>
<reference evidence="3 4" key="1">
    <citation type="submission" date="2018-06" db="EMBL/GenBank/DDBJ databases">
        <title>Complete Genome Sequence of the Microcystin-Degrading Bacterium Sphingosinicella microcystinivorans Strain B-9.</title>
        <authorList>
            <person name="Jin H."/>
            <person name="Nishizawa T."/>
            <person name="Guo Y."/>
            <person name="Nishizawa A."/>
            <person name="Park H."/>
            <person name="Kato H."/>
            <person name="Tsuji K."/>
            <person name="Harada K."/>
        </authorList>
    </citation>
    <scope>NUCLEOTIDE SEQUENCE [LARGE SCALE GENOMIC DNA]</scope>
    <source>
        <strain evidence="3 4">B9</strain>
    </source>
</reference>
<dbReference type="InterPro" id="IPR003115">
    <property type="entry name" value="ParB_N"/>
</dbReference>
<dbReference type="GO" id="GO:0007059">
    <property type="term" value="P:chromosome segregation"/>
    <property type="evidence" value="ECO:0007669"/>
    <property type="project" value="TreeGrafter"/>
</dbReference>
<sequence length="541" mass="60565">MKLDFIDLGKLSISKTNMRYSRQAPDVSDILPTIRKRGVLQTLLVKPANDEGRFGIVAGSRRFRAGSLVADEKRAAGETDPDAFMLPCGILEPGDDAAAIEASMMENTRRDPDEVTMWESFVRLVKEGGDVEDISATFGIPELGVRRILALGNLLPRIRDLYRKEKIDAATVRHLTLATKKQQRAWLVLYDDPDGYCPSGRQLRAWLCGGQEISTDKALFDLAEYKGRVMGTLFEKEQFFADSEEFWTAQNAEIEARKEAYLDAGWPDVVIVPESEHFQSWEYRKAPKRKGGRVYIDVRANGEVTFHEGYVTSKEARRLDAGERIDTPAKTPRPEVTSTMQTYIDLHRHAAVRAALLGHPKVALRLMVAHTIVGSYLWSVKPEPQTARNDEVRESVETCKGETDFDVKRREVLALLNFSPEEPTVTGGNSDEHGLVGVFLALLTLSDHAVMRVIAVIMGETLASGSAAVEAVGGEIGVDMARYWQADDAFFECLRDKGGADPHRRGGRGRNRRHRQRGREDQDLEAHRPRPSGRHERTRQG</sequence>
<dbReference type="Gene3D" id="1.10.10.2830">
    <property type="match status" value="1"/>
</dbReference>
<evidence type="ECO:0000313" key="4">
    <source>
        <dbReference type="Proteomes" id="UP000275727"/>
    </source>
</evidence>
<feature type="domain" description="ParB-like N-terminal" evidence="2">
    <location>
        <begin position="4"/>
        <end position="108"/>
    </location>
</feature>
<dbReference type="GO" id="GO:0005694">
    <property type="term" value="C:chromosome"/>
    <property type="evidence" value="ECO:0007669"/>
    <property type="project" value="TreeGrafter"/>
</dbReference>
<evidence type="ECO:0000256" key="1">
    <source>
        <dbReference type="SAM" id="MobiDB-lite"/>
    </source>
</evidence>
<proteinExistence type="predicted"/>
<dbReference type="RefSeq" id="WP_338068275.1">
    <property type="nucleotide sequence ID" value="NZ_AP018711.1"/>
</dbReference>
<dbReference type="SUPFAM" id="SSF109709">
    <property type="entry name" value="KorB DNA-binding domain-like"/>
    <property type="match status" value="1"/>
</dbReference>
<evidence type="ECO:0000259" key="2">
    <source>
        <dbReference type="SMART" id="SM00470"/>
    </source>
</evidence>
<dbReference type="SUPFAM" id="SSF110849">
    <property type="entry name" value="ParB/Sulfiredoxin"/>
    <property type="match status" value="1"/>
</dbReference>
<accession>A0AAD1D8F1</accession>
<dbReference type="Proteomes" id="UP000275727">
    <property type="component" value="Chromosome"/>
</dbReference>
<dbReference type="EMBL" id="AP018711">
    <property type="protein sequence ID" value="BBE35268.1"/>
    <property type="molecule type" value="Genomic_DNA"/>
</dbReference>
<dbReference type="InterPro" id="IPR036086">
    <property type="entry name" value="ParB/Sulfiredoxin_sf"/>
</dbReference>
<evidence type="ECO:0000313" key="3">
    <source>
        <dbReference type="EMBL" id="BBE35268.1"/>
    </source>
</evidence>
<name>A0AAD1D8F1_SPHMI</name>
<dbReference type="PANTHER" id="PTHR33375">
    <property type="entry name" value="CHROMOSOME-PARTITIONING PROTEIN PARB-RELATED"/>
    <property type="match status" value="1"/>
</dbReference>
<gene>
    <name evidence="3" type="ORF">SmB9_29260</name>
</gene>
<organism evidence="3 4">
    <name type="scientific">Sphingosinicella microcystinivorans</name>
    <dbReference type="NCBI Taxonomy" id="335406"/>
    <lineage>
        <taxon>Bacteria</taxon>
        <taxon>Pseudomonadati</taxon>
        <taxon>Pseudomonadota</taxon>
        <taxon>Alphaproteobacteria</taxon>
        <taxon>Sphingomonadales</taxon>
        <taxon>Sphingosinicellaceae</taxon>
        <taxon>Sphingosinicella</taxon>
    </lineage>
</organism>